<sequence>MSTAAYTQLPPVYAATDNSISEAGPSAPHGSSPDDVPDDFKYGVTVGQSDLSIRHAFVRKVYTILTAQLLATTLVGGYMRYVDASTGFLLQHMWTIYVAMFGSIAALGVVFWKRHSHPTNIIALSAFTLLEAYTLGAVTAMFPTAMVLQALLITLGLFVVLTVFTIQSKYDFSSLGPILFFALMGMMMVGLVQLFVPFSRTTDLIYSVFGAVVFCGYILFDTHQIMNRLSPDEYIIASVELYLDIVNLFIYILRILNDRD</sequence>
<keyword evidence="2 5" id="KW-0812">Transmembrane</keyword>
<evidence type="ECO:0000256" key="2">
    <source>
        <dbReference type="ARBA" id="ARBA00022692"/>
    </source>
</evidence>
<dbReference type="PANTHER" id="PTHR23291:SF50">
    <property type="entry name" value="PROTEIN LIFEGUARD 4"/>
    <property type="match status" value="1"/>
</dbReference>
<feature type="transmembrane region" description="Helical" evidence="5">
    <location>
        <begin position="93"/>
        <end position="112"/>
    </location>
</feature>
<dbReference type="InterPro" id="IPR006214">
    <property type="entry name" value="Bax_inhibitor_1-related"/>
</dbReference>
<feature type="transmembrane region" description="Helical" evidence="5">
    <location>
        <begin position="61"/>
        <end position="81"/>
    </location>
</feature>
<evidence type="ECO:0000256" key="1">
    <source>
        <dbReference type="ARBA" id="ARBA00004141"/>
    </source>
</evidence>
<feature type="transmembrane region" description="Helical" evidence="5">
    <location>
        <begin position="178"/>
        <end position="198"/>
    </location>
</feature>
<dbReference type="AlphaFoldDB" id="A0A1Y1W0U6"/>
<dbReference type="OrthoDB" id="7933078at2759"/>
<dbReference type="GO" id="GO:0016020">
    <property type="term" value="C:membrane"/>
    <property type="evidence" value="ECO:0007669"/>
    <property type="project" value="UniProtKB-SubCell"/>
</dbReference>
<keyword evidence="7" id="KW-1185">Reference proteome</keyword>
<comment type="similarity">
    <text evidence="5">Belongs to the BI1 family.</text>
</comment>
<evidence type="ECO:0000256" key="3">
    <source>
        <dbReference type="ARBA" id="ARBA00022989"/>
    </source>
</evidence>
<dbReference type="CDD" id="cd10429">
    <property type="entry name" value="GAAP_like"/>
    <property type="match status" value="1"/>
</dbReference>
<keyword evidence="3 5" id="KW-1133">Transmembrane helix</keyword>
<keyword evidence="4 5" id="KW-0472">Membrane</keyword>
<dbReference type="STRING" id="61395.A0A1Y1W0U6"/>
<accession>A0A1Y1W0U6</accession>
<comment type="caution">
    <text evidence="6">The sequence shown here is derived from an EMBL/GenBank/DDBJ whole genome shotgun (WGS) entry which is preliminary data.</text>
</comment>
<name>A0A1Y1W0U6_9FUNG</name>
<evidence type="ECO:0000313" key="7">
    <source>
        <dbReference type="Proteomes" id="UP000193922"/>
    </source>
</evidence>
<feature type="transmembrane region" description="Helical" evidence="5">
    <location>
        <begin position="204"/>
        <end position="222"/>
    </location>
</feature>
<dbReference type="Pfam" id="PF01027">
    <property type="entry name" value="Bax1-I"/>
    <property type="match status" value="1"/>
</dbReference>
<reference evidence="6 7" key="1">
    <citation type="submission" date="2016-07" db="EMBL/GenBank/DDBJ databases">
        <title>Pervasive Adenine N6-methylation of Active Genes in Fungi.</title>
        <authorList>
            <consortium name="DOE Joint Genome Institute"/>
            <person name="Mondo S.J."/>
            <person name="Dannebaum R.O."/>
            <person name="Kuo R.C."/>
            <person name="Labutti K."/>
            <person name="Haridas S."/>
            <person name="Kuo A."/>
            <person name="Salamov A."/>
            <person name="Ahrendt S.R."/>
            <person name="Lipzen A."/>
            <person name="Sullivan W."/>
            <person name="Andreopoulos W.B."/>
            <person name="Clum A."/>
            <person name="Lindquist E."/>
            <person name="Daum C."/>
            <person name="Ramamoorthy G.K."/>
            <person name="Gryganskyi A."/>
            <person name="Culley D."/>
            <person name="Magnuson J.K."/>
            <person name="James T.Y."/>
            <person name="O'Malley M.A."/>
            <person name="Stajich J.E."/>
            <person name="Spatafora J.W."/>
            <person name="Visel A."/>
            <person name="Grigoriev I.V."/>
        </authorList>
    </citation>
    <scope>NUCLEOTIDE SEQUENCE [LARGE SCALE GENOMIC DNA]</scope>
    <source>
        <strain evidence="6 7">ATCC 12442</strain>
    </source>
</reference>
<evidence type="ECO:0000313" key="6">
    <source>
        <dbReference type="EMBL" id="ORX67130.1"/>
    </source>
</evidence>
<organism evidence="6 7">
    <name type="scientific">Linderina pennispora</name>
    <dbReference type="NCBI Taxonomy" id="61395"/>
    <lineage>
        <taxon>Eukaryota</taxon>
        <taxon>Fungi</taxon>
        <taxon>Fungi incertae sedis</taxon>
        <taxon>Zoopagomycota</taxon>
        <taxon>Kickxellomycotina</taxon>
        <taxon>Kickxellomycetes</taxon>
        <taxon>Kickxellales</taxon>
        <taxon>Kickxellaceae</taxon>
        <taxon>Linderina</taxon>
    </lineage>
</organism>
<dbReference type="RefSeq" id="XP_040741052.1">
    <property type="nucleotide sequence ID" value="XM_040891775.1"/>
</dbReference>
<dbReference type="GeneID" id="63808423"/>
<proteinExistence type="inferred from homology"/>
<dbReference type="Proteomes" id="UP000193922">
    <property type="component" value="Unassembled WGS sequence"/>
</dbReference>
<feature type="transmembrane region" description="Helical" evidence="5">
    <location>
        <begin position="121"/>
        <end position="142"/>
    </location>
</feature>
<feature type="transmembrane region" description="Helical" evidence="5">
    <location>
        <begin position="148"/>
        <end position="166"/>
    </location>
</feature>
<dbReference type="EMBL" id="MCFD01000013">
    <property type="protein sequence ID" value="ORX67130.1"/>
    <property type="molecule type" value="Genomic_DNA"/>
</dbReference>
<evidence type="ECO:0000256" key="4">
    <source>
        <dbReference type="ARBA" id="ARBA00023136"/>
    </source>
</evidence>
<protein>
    <submittedName>
        <fullName evidence="6">UPF0005-domain-containing protein</fullName>
    </submittedName>
</protein>
<dbReference type="PANTHER" id="PTHR23291">
    <property type="entry name" value="BAX INHIBITOR-RELATED"/>
    <property type="match status" value="1"/>
</dbReference>
<gene>
    <name evidence="6" type="ORF">DL89DRAFT_52595</name>
</gene>
<feature type="transmembrane region" description="Helical" evidence="5">
    <location>
        <begin position="234"/>
        <end position="256"/>
    </location>
</feature>
<evidence type="ECO:0000256" key="5">
    <source>
        <dbReference type="RuleBase" id="RU004379"/>
    </source>
</evidence>
<comment type="subcellular location">
    <subcellularLocation>
        <location evidence="1">Membrane</location>
        <topology evidence="1">Multi-pass membrane protein</topology>
    </subcellularLocation>
</comment>